<dbReference type="PANTHER" id="PTHR11638">
    <property type="entry name" value="ATP-DEPENDENT CLP PROTEASE"/>
    <property type="match status" value="1"/>
</dbReference>
<feature type="domain" description="Clp R" evidence="13">
    <location>
        <begin position="3"/>
        <end position="146"/>
    </location>
</feature>
<dbReference type="InterPro" id="IPR036628">
    <property type="entry name" value="Clp_N_dom_sf"/>
</dbReference>
<dbReference type="InterPro" id="IPR017730">
    <property type="entry name" value="Chaperonin_ClpB"/>
</dbReference>
<dbReference type="Pfam" id="PF10431">
    <property type="entry name" value="ClpB_D2-small"/>
    <property type="match status" value="1"/>
</dbReference>
<evidence type="ECO:0000256" key="3">
    <source>
        <dbReference type="ARBA" id="ARBA00022737"/>
    </source>
</evidence>
<dbReference type="Gene3D" id="1.10.1780.10">
    <property type="entry name" value="Clp, N-terminal domain"/>
    <property type="match status" value="1"/>
</dbReference>
<dbReference type="GO" id="GO:0034605">
    <property type="term" value="P:cellular response to heat"/>
    <property type="evidence" value="ECO:0007669"/>
    <property type="project" value="TreeGrafter"/>
</dbReference>
<dbReference type="Pfam" id="PF00004">
    <property type="entry name" value="AAA"/>
    <property type="match status" value="1"/>
</dbReference>
<dbReference type="CDD" id="cd19499">
    <property type="entry name" value="RecA-like_ClpB_Hsp104-like"/>
    <property type="match status" value="1"/>
</dbReference>
<dbReference type="Pfam" id="PF17871">
    <property type="entry name" value="AAA_lid_9"/>
    <property type="match status" value="1"/>
</dbReference>
<evidence type="ECO:0000256" key="5">
    <source>
        <dbReference type="ARBA" id="ARBA00022840"/>
    </source>
</evidence>
<dbReference type="GO" id="GO:0005524">
    <property type="term" value="F:ATP binding"/>
    <property type="evidence" value="ECO:0007669"/>
    <property type="project" value="UniProtKB-UniRule"/>
</dbReference>
<keyword evidence="7 11" id="KW-0143">Chaperone</keyword>
<evidence type="ECO:0000256" key="1">
    <source>
        <dbReference type="ARBA" id="ARBA00008675"/>
    </source>
</evidence>
<dbReference type="NCBIfam" id="TIGR03346">
    <property type="entry name" value="chaperone_ClpB"/>
    <property type="match status" value="1"/>
</dbReference>
<dbReference type="FunFam" id="3.40.50.300:FF:000025">
    <property type="entry name" value="ATP-dependent Clp protease subunit"/>
    <property type="match status" value="1"/>
</dbReference>
<dbReference type="PROSITE" id="PS00871">
    <property type="entry name" value="CLPAB_2"/>
    <property type="match status" value="1"/>
</dbReference>
<dbReference type="Gene3D" id="1.10.8.60">
    <property type="match status" value="1"/>
</dbReference>
<dbReference type="InterPro" id="IPR001270">
    <property type="entry name" value="ClpA/B"/>
</dbReference>
<dbReference type="Proteomes" id="UP000678545">
    <property type="component" value="Unassembled WGS sequence"/>
</dbReference>
<dbReference type="InterPro" id="IPR027417">
    <property type="entry name" value="P-loop_NTPase"/>
</dbReference>
<evidence type="ECO:0000256" key="11">
    <source>
        <dbReference type="RuleBase" id="RU004432"/>
    </source>
</evidence>
<feature type="coiled-coil region" evidence="12">
    <location>
        <begin position="412"/>
        <end position="492"/>
    </location>
</feature>
<dbReference type="InterPro" id="IPR041546">
    <property type="entry name" value="ClpA/ClpB_AAA_lid"/>
</dbReference>
<dbReference type="Pfam" id="PF02861">
    <property type="entry name" value="Clp_N"/>
    <property type="match status" value="1"/>
</dbReference>
<keyword evidence="15" id="KW-1185">Reference proteome</keyword>
<dbReference type="InterPro" id="IPR004176">
    <property type="entry name" value="Clp_R_N"/>
</dbReference>
<comment type="function">
    <text evidence="8">Part of a stress-induced multi-chaperone system, it is involved in the recovery of the cell from heat-induced damage, in cooperation with DnaK, DnaJ and GrpE. Acts before DnaK, in the processing of protein aggregates. Protein binding stimulates the ATPase activity; ATP hydrolysis unfolds the denatured protein aggregates, which probably helps expose new hydrophobic binding sites on the surface of ClpB-bound aggregates, contributing to the solubilization and refolding of denatured protein aggregates by DnaK.</text>
</comment>
<keyword evidence="3 10" id="KW-0677">Repeat</keyword>
<dbReference type="GO" id="GO:0042026">
    <property type="term" value="P:protein refolding"/>
    <property type="evidence" value="ECO:0007669"/>
    <property type="project" value="UniProtKB-UniRule"/>
</dbReference>
<comment type="subunit">
    <text evidence="9">Homohexamer. The oligomerization is ATP-dependent.</text>
</comment>
<dbReference type="InterPro" id="IPR003959">
    <property type="entry name" value="ATPase_AAA_core"/>
</dbReference>
<evidence type="ECO:0000256" key="6">
    <source>
        <dbReference type="ARBA" id="ARBA00023054"/>
    </source>
</evidence>
<dbReference type="InterPro" id="IPR028299">
    <property type="entry name" value="ClpA/B_CS2"/>
</dbReference>
<keyword evidence="4 11" id="KW-0547">Nucleotide-binding</keyword>
<reference evidence="14" key="1">
    <citation type="submission" date="2021-04" db="EMBL/GenBank/DDBJ databases">
        <title>novel species isolated from subtropical streams in China.</title>
        <authorList>
            <person name="Lu H."/>
        </authorList>
    </citation>
    <scope>NUCLEOTIDE SEQUENCE</scope>
    <source>
        <strain evidence="14">FT137W</strain>
    </source>
</reference>
<comment type="similarity">
    <text evidence="1 11">Belongs to the ClpA/ClpB family.</text>
</comment>
<dbReference type="RefSeq" id="WP_212676409.1">
    <property type="nucleotide sequence ID" value="NZ_JAGSPJ010000006.1"/>
</dbReference>
<dbReference type="SUPFAM" id="SSF81923">
    <property type="entry name" value="Double Clp-N motif"/>
    <property type="match status" value="1"/>
</dbReference>
<evidence type="ECO:0000256" key="2">
    <source>
        <dbReference type="ARBA" id="ARBA00017574"/>
    </source>
</evidence>
<dbReference type="EMBL" id="JAGSPJ010000006">
    <property type="protein sequence ID" value="MBR7801298.1"/>
    <property type="molecule type" value="Genomic_DNA"/>
</dbReference>
<evidence type="ECO:0000313" key="14">
    <source>
        <dbReference type="EMBL" id="MBR7801298.1"/>
    </source>
</evidence>
<dbReference type="SMART" id="SM00382">
    <property type="entry name" value="AAA"/>
    <property type="match status" value="2"/>
</dbReference>
<dbReference type="PRINTS" id="PR00300">
    <property type="entry name" value="CLPPROTEASEA"/>
</dbReference>
<comment type="caution">
    <text evidence="14">The sequence shown here is derived from an EMBL/GenBank/DDBJ whole genome shotgun (WGS) entry which is preliminary data.</text>
</comment>
<dbReference type="PANTHER" id="PTHR11638:SF18">
    <property type="entry name" value="HEAT SHOCK PROTEIN 104"/>
    <property type="match status" value="1"/>
</dbReference>
<dbReference type="AlphaFoldDB" id="A0A941E7R8"/>
<keyword evidence="12" id="KW-0963">Cytoplasm</keyword>
<comment type="subcellular location">
    <subcellularLocation>
        <location evidence="12">Cytoplasm</location>
    </subcellularLocation>
</comment>
<evidence type="ECO:0000256" key="8">
    <source>
        <dbReference type="ARBA" id="ARBA00025613"/>
    </source>
</evidence>
<sequence>MRLDKLTTKLQEALADAQSQAVANDNQYIEPVHVLLALINQDDGGARSLLQRAGVNINGLLNGLRSAVDRIAKVTGGDGQVQVGRELMGLLNLADKESQKRGDQFLASEMVLLALVDDKSEAGKLARENGLTRSALEAAIKGVRGGANVDSPEAEGQREALKKYTLDLTERARLGKLDPVIGRDDEIRRAIQVLQRRSKNNPVLIGEPGVGKTAIVEGLAQRIVNGEVPDSLKSKRVLSLDMAALLAGAKFRGEFEERLKAVLKEIALDEGQTIVFIDELHTMVGAGKAEGAMDAGNMLKPALARGELHCVGATTLDEYRKYIEKDAALERRFQKIIVDEPSVEATIAILRGLQEKYEVHHGVDITDPAIVAAAELSHRYITDRFLPDKAIDLIDEAAAKIKIEIDSKPEVMDKLDRRLIQLKIEKEAVKREKDEGSKKRLALIEDEIKALSREYADLEEVWKAEKATVQGSTHIKEEIEKIRLQMEDAKRKGDWQTMSQLQYGRLPELEAQLKSADQQVAKNVESGGKPRLLRTQVGAEEIAEIVSRATGIPVSRMMQGEREKLLHMEDALHQRVVGQHEAITAVSDAIRRSRAGLGDPNRPYGSFLFLGPTGVGKTELCKALANFMFDTEESLIRIDMSEFMEKHSVARLIGAPPGYVGYEEGGYLTEAVRRKPYSVILLDEVEKAHHDVFNVLLQVLDDGRMTDGQGRTVDFKNTVIVMTSNLGSHQIQAMEGSDPNVIKMAVMGEVKSHFRPEFINRIDEIVVFHALDAKNIGAIAKIQLEALHQRLAQMDMGLDVSDAALLKIAEAGFDPVYGARPLKRAIQQEIENTLSKLILQGQFGPKDVIQVDAANGELVFRKLGG</sequence>
<accession>A0A941E7R8</accession>
<dbReference type="InterPro" id="IPR019489">
    <property type="entry name" value="Clp_ATPase_C"/>
</dbReference>
<name>A0A941E7R8_9BURK</name>
<evidence type="ECO:0000256" key="12">
    <source>
        <dbReference type="RuleBase" id="RU362034"/>
    </source>
</evidence>
<organism evidence="14 15">
    <name type="scientific">Undibacterium fentianense</name>
    <dbReference type="NCBI Taxonomy" id="2828728"/>
    <lineage>
        <taxon>Bacteria</taxon>
        <taxon>Pseudomonadati</taxon>
        <taxon>Pseudomonadota</taxon>
        <taxon>Betaproteobacteria</taxon>
        <taxon>Burkholderiales</taxon>
        <taxon>Oxalobacteraceae</taxon>
        <taxon>Undibacterium</taxon>
    </lineage>
</organism>
<comment type="subunit">
    <text evidence="12">Homohexamer; The oligomerization is ATP-dependent.</text>
</comment>
<keyword evidence="5 11" id="KW-0067">ATP-binding</keyword>
<dbReference type="CDD" id="cd00009">
    <property type="entry name" value="AAA"/>
    <property type="match status" value="1"/>
</dbReference>
<dbReference type="SUPFAM" id="SSF52540">
    <property type="entry name" value="P-loop containing nucleoside triphosphate hydrolases"/>
    <property type="match status" value="2"/>
</dbReference>
<dbReference type="PROSITE" id="PS51903">
    <property type="entry name" value="CLP_R"/>
    <property type="match status" value="1"/>
</dbReference>
<evidence type="ECO:0000256" key="10">
    <source>
        <dbReference type="PROSITE-ProRule" id="PRU01251"/>
    </source>
</evidence>
<dbReference type="InterPro" id="IPR003593">
    <property type="entry name" value="AAA+_ATPase"/>
</dbReference>
<dbReference type="InterPro" id="IPR018368">
    <property type="entry name" value="ClpA/B_CS1"/>
</dbReference>
<proteinExistence type="inferred from homology"/>
<protein>
    <recommendedName>
        <fullName evidence="2 12">Chaperone protein ClpB</fullName>
    </recommendedName>
</protein>
<dbReference type="PROSITE" id="PS00870">
    <property type="entry name" value="CLPAB_1"/>
    <property type="match status" value="1"/>
</dbReference>
<dbReference type="GO" id="GO:0016887">
    <property type="term" value="F:ATP hydrolysis activity"/>
    <property type="evidence" value="ECO:0007669"/>
    <property type="project" value="InterPro"/>
</dbReference>
<dbReference type="FunFam" id="3.40.50.300:FF:000010">
    <property type="entry name" value="Chaperone clpB 1, putative"/>
    <property type="match status" value="1"/>
</dbReference>
<evidence type="ECO:0000256" key="7">
    <source>
        <dbReference type="ARBA" id="ARBA00023186"/>
    </source>
</evidence>
<dbReference type="InterPro" id="IPR050130">
    <property type="entry name" value="ClpA_ClpB"/>
</dbReference>
<keyword evidence="6 12" id="KW-0175">Coiled coil</keyword>
<dbReference type="SMART" id="SM01086">
    <property type="entry name" value="ClpB_D2-small"/>
    <property type="match status" value="1"/>
</dbReference>
<evidence type="ECO:0000259" key="13">
    <source>
        <dbReference type="PROSITE" id="PS51903"/>
    </source>
</evidence>
<evidence type="ECO:0000313" key="15">
    <source>
        <dbReference type="Proteomes" id="UP000678545"/>
    </source>
</evidence>
<dbReference type="GO" id="GO:0005737">
    <property type="term" value="C:cytoplasm"/>
    <property type="evidence" value="ECO:0007669"/>
    <property type="project" value="UniProtKB-SubCell"/>
</dbReference>
<dbReference type="Pfam" id="PF07724">
    <property type="entry name" value="AAA_2"/>
    <property type="match status" value="1"/>
</dbReference>
<dbReference type="Gene3D" id="3.40.50.300">
    <property type="entry name" value="P-loop containing nucleotide triphosphate hydrolases"/>
    <property type="match status" value="3"/>
</dbReference>
<keyword evidence="12" id="KW-0346">Stress response</keyword>
<evidence type="ECO:0000256" key="9">
    <source>
        <dbReference type="ARBA" id="ARBA00026057"/>
    </source>
</evidence>
<evidence type="ECO:0000256" key="4">
    <source>
        <dbReference type="ARBA" id="ARBA00022741"/>
    </source>
</evidence>
<gene>
    <name evidence="12 14" type="primary">clpB</name>
    <name evidence="14" type="ORF">KDM90_14915</name>
</gene>
<dbReference type="FunFam" id="3.40.50.300:FF:000120">
    <property type="entry name" value="ATP-dependent chaperone ClpB"/>
    <property type="match status" value="1"/>
</dbReference>